<proteinExistence type="predicted"/>
<protein>
    <submittedName>
        <fullName evidence="1">Putative inactive serine/threonine-protein kinase</fullName>
    </submittedName>
</protein>
<dbReference type="Proteomes" id="UP000265520">
    <property type="component" value="Unassembled WGS sequence"/>
</dbReference>
<accession>A0A392NUN0</accession>
<reference evidence="1 2" key="1">
    <citation type="journal article" date="2018" name="Front. Plant Sci.">
        <title>Red Clover (Trifolium pratense) and Zigzag Clover (T. medium) - A Picture of Genomic Similarities and Differences.</title>
        <authorList>
            <person name="Dluhosova J."/>
            <person name="Istvanek J."/>
            <person name="Nedelnik J."/>
            <person name="Repkova J."/>
        </authorList>
    </citation>
    <scope>NUCLEOTIDE SEQUENCE [LARGE SCALE GENOMIC DNA]</scope>
    <source>
        <strain evidence="2">cv. 10/8</strain>
        <tissue evidence="1">Leaf</tissue>
    </source>
</reference>
<keyword evidence="1" id="KW-0418">Kinase</keyword>
<evidence type="ECO:0000313" key="2">
    <source>
        <dbReference type="Proteomes" id="UP000265520"/>
    </source>
</evidence>
<dbReference type="GO" id="GO:0016301">
    <property type="term" value="F:kinase activity"/>
    <property type="evidence" value="ECO:0007669"/>
    <property type="project" value="UniProtKB-KW"/>
</dbReference>
<feature type="non-terminal residue" evidence="1">
    <location>
        <position position="1"/>
    </location>
</feature>
<dbReference type="EMBL" id="LXQA010052485">
    <property type="protein sequence ID" value="MCI03533.1"/>
    <property type="molecule type" value="Genomic_DNA"/>
</dbReference>
<gene>
    <name evidence="1" type="ORF">A2U01_0024573</name>
</gene>
<organism evidence="1 2">
    <name type="scientific">Trifolium medium</name>
    <dbReference type="NCBI Taxonomy" id="97028"/>
    <lineage>
        <taxon>Eukaryota</taxon>
        <taxon>Viridiplantae</taxon>
        <taxon>Streptophyta</taxon>
        <taxon>Embryophyta</taxon>
        <taxon>Tracheophyta</taxon>
        <taxon>Spermatophyta</taxon>
        <taxon>Magnoliopsida</taxon>
        <taxon>eudicotyledons</taxon>
        <taxon>Gunneridae</taxon>
        <taxon>Pentapetalae</taxon>
        <taxon>rosids</taxon>
        <taxon>fabids</taxon>
        <taxon>Fabales</taxon>
        <taxon>Fabaceae</taxon>
        <taxon>Papilionoideae</taxon>
        <taxon>50 kb inversion clade</taxon>
        <taxon>NPAAA clade</taxon>
        <taxon>Hologalegina</taxon>
        <taxon>IRL clade</taxon>
        <taxon>Trifolieae</taxon>
        <taxon>Trifolium</taxon>
    </lineage>
</organism>
<dbReference type="AlphaFoldDB" id="A0A392NUN0"/>
<sequence>VAATTLFGICQRVGADLTALHILPKLKELFDELAFSQEISKGSTTVSRNLKVTKLKTGGDFQIESRMDLV</sequence>
<evidence type="ECO:0000313" key="1">
    <source>
        <dbReference type="EMBL" id="MCI03533.1"/>
    </source>
</evidence>
<keyword evidence="2" id="KW-1185">Reference proteome</keyword>
<comment type="caution">
    <text evidence="1">The sequence shown here is derived from an EMBL/GenBank/DDBJ whole genome shotgun (WGS) entry which is preliminary data.</text>
</comment>
<name>A0A392NUN0_9FABA</name>
<keyword evidence="1" id="KW-0808">Transferase</keyword>